<dbReference type="GO" id="GO:0016740">
    <property type="term" value="F:transferase activity"/>
    <property type="evidence" value="ECO:0007669"/>
    <property type="project" value="UniProtKB-KW"/>
</dbReference>
<accession>A0A6M3MGB6</accession>
<gene>
    <name evidence="1" type="ORF">MM171B00543_0011</name>
</gene>
<organism evidence="1">
    <name type="scientific">viral metagenome</name>
    <dbReference type="NCBI Taxonomy" id="1070528"/>
    <lineage>
        <taxon>unclassified sequences</taxon>
        <taxon>metagenomes</taxon>
        <taxon>organismal metagenomes</taxon>
    </lineage>
</organism>
<dbReference type="SUPFAM" id="SSF53756">
    <property type="entry name" value="UDP-Glycosyltransferase/glycogen phosphorylase"/>
    <property type="match status" value="1"/>
</dbReference>
<protein>
    <submittedName>
        <fullName evidence="1">Putative glycosyltransferase</fullName>
    </submittedName>
</protein>
<sequence length="320" mass="36487">MNKQSYCLIGDLKGANIVDPNNDSVQLSGLYLWSRAFNLFGKKGTIEPFWRKEDLEDYDIIHVNYTPSNNQLPTIIKDELGSSSSTKLVLNVDIDIKYWGSNWAYYLTNFIRDMKKADVLFHVEPRGAELIEHLIGKTVHTNPHPVDSTNIYDDMREEREPIIGTIFHRYFPNTIIPYTAQKNIPLRRVLFGHQPIGKHGVVANAGMFDQILGYQPFNEYIVELSKCAIGCDLYEGYSYGRATVEFASLGIPAVVSNTIAASNIFPQTSVHPYDVKGAESMFKKLIEDNEFCNEVIIEAHEGCKMYSLENSYKRFVEMME</sequence>
<reference evidence="1" key="1">
    <citation type="submission" date="2020-03" db="EMBL/GenBank/DDBJ databases">
        <title>The deep terrestrial virosphere.</title>
        <authorList>
            <person name="Holmfeldt K."/>
            <person name="Nilsson E."/>
            <person name="Simone D."/>
            <person name="Lopez-Fernandez M."/>
            <person name="Wu X."/>
            <person name="de Brujin I."/>
            <person name="Lundin D."/>
            <person name="Andersson A."/>
            <person name="Bertilsson S."/>
            <person name="Dopson M."/>
        </authorList>
    </citation>
    <scope>NUCLEOTIDE SEQUENCE</scope>
    <source>
        <strain evidence="1">MM171B00543</strain>
    </source>
</reference>
<proteinExistence type="predicted"/>
<keyword evidence="1" id="KW-0808">Transferase</keyword>
<evidence type="ECO:0000313" key="1">
    <source>
        <dbReference type="EMBL" id="QJB03822.1"/>
    </source>
</evidence>
<dbReference type="EMBL" id="MT143862">
    <property type="protein sequence ID" value="QJB03822.1"/>
    <property type="molecule type" value="Genomic_DNA"/>
</dbReference>
<name>A0A6M3MGB6_9ZZZZ</name>
<dbReference type="AlphaFoldDB" id="A0A6M3MGB6"/>